<accession>A0A6G0YEV1</accession>
<dbReference type="GO" id="GO:0008270">
    <property type="term" value="F:zinc ion binding"/>
    <property type="evidence" value="ECO:0007669"/>
    <property type="project" value="UniProtKB-KW"/>
</dbReference>
<feature type="domain" description="E3 ubiquitin-protein ligase RNF123/RKP TPR repeat" evidence="5">
    <location>
        <begin position="563"/>
        <end position="741"/>
    </location>
</feature>
<evidence type="ECO:0000256" key="3">
    <source>
        <dbReference type="ARBA" id="ARBA00022833"/>
    </source>
</evidence>
<evidence type="ECO:0000259" key="5">
    <source>
        <dbReference type="Pfam" id="PF25576"/>
    </source>
</evidence>
<dbReference type="InterPro" id="IPR045129">
    <property type="entry name" value="RNF123/RKP/RSPRY1"/>
</dbReference>
<gene>
    <name evidence="6" type="ORF">FWK35_00019935</name>
</gene>
<reference evidence="6 7" key="1">
    <citation type="submission" date="2019-08" db="EMBL/GenBank/DDBJ databases">
        <title>Whole genome of Aphis craccivora.</title>
        <authorList>
            <person name="Voronova N.V."/>
            <person name="Shulinski R.S."/>
            <person name="Bandarenka Y.V."/>
            <person name="Zhorov D.G."/>
            <person name="Warner D."/>
        </authorList>
    </citation>
    <scope>NUCLEOTIDE SEQUENCE [LARGE SCALE GENOMIC DNA]</scope>
    <source>
        <strain evidence="6">180601</strain>
        <tissue evidence="6">Whole Body</tissue>
    </source>
</reference>
<dbReference type="Proteomes" id="UP000478052">
    <property type="component" value="Unassembled WGS sequence"/>
</dbReference>
<evidence type="ECO:0000256" key="2">
    <source>
        <dbReference type="ARBA" id="ARBA00022771"/>
    </source>
</evidence>
<dbReference type="GO" id="GO:0051603">
    <property type="term" value="P:proteolysis involved in protein catabolic process"/>
    <property type="evidence" value="ECO:0007669"/>
    <property type="project" value="TreeGrafter"/>
</dbReference>
<evidence type="ECO:0000256" key="1">
    <source>
        <dbReference type="ARBA" id="ARBA00022723"/>
    </source>
</evidence>
<dbReference type="AlphaFoldDB" id="A0A6G0YEV1"/>
<keyword evidence="4" id="KW-0175">Coiled coil</keyword>
<dbReference type="GO" id="GO:0005737">
    <property type="term" value="C:cytoplasm"/>
    <property type="evidence" value="ECO:0007669"/>
    <property type="project" value="TreeGrafter"/>
</dbReference>
<name>A0A6G0YEV1_APHCR</name>
<proteinExistence type="predicted"/>
<protein>
    <submittedName>
        <fullName evidence="6">E3 ubiquitin-protein ligase RNF123-like</fullName>
    </submittedName>
</protein>
<evidence type="ECO:0000313" key="7">
    <source>
        <dbReference type="Proteomes" id="UP000478052"/>
    </source>
</evidence>
<feature type="coiled-coil region" evidence="4">
    <location>
        <begin position="55"/>
        <end position="82"/>
    </location>
</feature>
<organism evidence="6 7">
    <name type="scientific">Aphis craccivora</name>
    <name type="common">Cowpea aphid</name>
    <dbReference type="NCBI Taxonomy" id="307492"/>
    <lineage>
        <taxon>Eukaryota</taxon>
        <taxon>Metazoa</taxon>
        <taxon>Ecdysozoa</taxon>
        <taxon>Arthropoda</taxon>
        <taxon>Hexapoda</taxon>
        <taxon>Insecta</taxon>
        <taxon>Pterygota</taxon>
        <taxon>Neoptera</taxon>
        <taxon>Paraneoptera</taxon>
        <taxon>Hemiptera</taxon>
        <taxon>Sternorrhyncha</taxon>
        <taxon>Aphidomorpha</taxon>
        <taxon>Aphidoidea</taxon>
        <taxon>Aphididae</taxon>
        <taxon>Aphidini</taxon>
        <taxon>Aphis</taxon>
        <taxon>Aphis</taxon>
    </lineage>
</organism>
<keyword evidence="3" id="KW-0862">Zinc</keyword>
<evidence type="ECO:0000256" key="4">
    <source>
        <dbReference type="SAM" id="Coils"/>
    </source>
</evidence>
<dbReference type="EMBL" id="VUJU01004442">
    <property type="protein sequence ID" value="KAF0754332.1"/>
    <property type="molecule type" value="Genomic_DNA"/>
</dbReference>
<evidence type="ECO:0000313" key="6">
    <source>
        <dbReference type="EMBL" id="KAF0754332.1"/>
    </source>
</evidence>
<keyword evidence="1" id="KW-0479">Metal-binding</keyword>
<comment type="caution">
    <text evidence="6">The sequence shown here is derived from an EMBL/GenBank/DDBJ whole genome shotgun (WGS) entry which is preliminary data.</text>
</comment>
<dbReference type="PANTHER" id="PTHR13363">
    <property type="entry name" value="RING FINGER AND SRY DOMAIN-CONTAINING"/>
    <property type="match status" value="1"/>
</dbReference>
<sequence>MIFDSNQLFAHFLHIISPSDEMLEKMIPRVYWSIENIELSEDMQNKLIKNFPQDYKKSKSAYNEASEKIKKLLNQLEKLQIIFLKTLLNDNDQTDTIVSSRVLFSRRFQSFTQENMIYWRNDPMLKLPGPVLLSTFFRLLFLLCELLSEELVNVNDLKVHPNIFYLENYNFFGIERIGGTFSYLKNMYKEIIKSKLGPPFNSQNDDDIDIIVALYDFVQADVDDDVIEINSAAGLITILTRIIRNTEDRNANIHIADAVMNRILSFDHLPIDKIHVFSVLLNNIMCLYHVACHRQLIEYVAFKERLAELSIDYALVDYELKTTNENNDVLELTLKDIEKKVCLSSRHVAWLKSLIFVAANEQVLEWILMIISNTLKYCSDIEEELFRFVPDFYIDNLLGLAVLLPDYTNITQKFDDIIVGKKWLATLIAEILMKIFNDQRIIHPKSREIITQGITLYLTHPKSIVLLQEVSEKLRLRAIKSIFKPMERKIWIKTNLILMLIWYGSGFAFRYVRPPHLKNKHVSTQGALEEIVFSNMGTVRPPATVLQNDIRKFIAYDKETASNFINNSLNYLNWAFSEFISLFQEIKDINGNNSFIISSEEVNKLKMCGKSFIYTVTLLRVIEMMIHFDRNIIINQEGSLGRVFQLICQILNRINASSSTFSQILASSLPYMECVHKFTILVATTGVLLSMLEGEINKKVSEENAERPSMISSIPEITDVLISDPNFNLSSLDFIILSENENDEPFSLNFCK</sequence>
<dbReference type="PANTHER" id="PTHR13363:SF5">
    <property type="entry name" value="E3 UBIQUITIN-PROTEIN LIGASE RNF123"/>
    <property type="match status" value="1"/>
</dbReference>
<dbReference type="GO" id="GO:0004842">
    <property type="term" value="F:ubiquitin-protein transferase activity"/>
    <property type="evidence" value="ECO:0007669"/>
    <property type="project" value="InterPro"/>
</dbReference>
<dbReference type="OrthoDB" id="258495at2759"/>
<dbReference type="InterPro" id="IPR057987">
    <property type="entry name" value="TPR_RNF123/RKP"/>
</dbReference>
<keyword evidence="7" id="KW-1185">Reference proteome</keyword>
<keyword evidence="2" id="KW-0863">Zinc-finger</keyword>
<dbReference type="Pfam" id="PF25576">
    <property type="entry name" value="TPR_RNF123"/>
    <property type="match status" value="1"/>
</dbReference>